<protein>
    <recommendedName>
        <fullName evidence="3">Flagellar protein FlbD</fullName>
    </recommendedName>
</protein>
<proteinExistence type="predicted"/>
<comment type="caution">
    <text evidence="1">The sequence shown here is derived from an EMBL/GenBank/DDBJ whole genome shotgun (WGS) entry which is preliminary data.</text>
</comment>
<dbReference type="EMBL" id="JAVBVO010000003">
    <property type="protein sequence ID" value="MDZ5758031.1"/>
    <property type="molecule type" value="Genomic_DNA"/>
</dbReference>
<sequence length="68" mass="8033">MFRKTNYINQCDVALNYIKLHAIENVKVTEMNLVIEKNDRISVITIPKNAEMLIKILDNVKERQEQMN</sequence>
<evidence type="ECO:0000313" key="2">
    <source>
        <dbReference type="Proteomes" id="UP001290462"/>
    </source>
</evidence>
<dbReference type="AlphaFoldDB" id="A0AAW9K453"/>
<evidence type="ECO:0008006" key="3">
    <source>
        <dbReference type="Google" id="ProtNLM"/>
    </source>
</evidence>
<reference evidence="1" key="1">
    <citation type="submission" date="2023-08" db="EMBL/GenBank/DDBJ databases">
        <title>Genomic characterization of piscicolin 126 produced by Carnobacterium maltaromaticum CM22 strain isolated from salmon (Salmo salar).</title>
        <authorList>
            <person name="Gonzalez-Gragera E."/>
            <person name="Garcia-Lopez J.D."/>
            <person name="Teso-Perez C."/>
            <person name="Gimenez-Hernandez I."/>
            <person name="Peralta-Sanchez J.M."/>
            <person name="Valdivia E."/>
            <person name="Montalban-Lopez M."/>
            <person name="Martin-Platero A.M."/>
            <person name="Banos A."/>
            <person name="Martinez-Bueno M."/>
        </authorList>
    </citation>
    <scope>NUCLEOTIDE SEQUENCE</scope>
    <source>
        <strain evidence="1">CM22</strain>
    </source>
</reference>
<gene>
    <name evidence="1" type="ORF">RAK27_05110</name>
</gene>
<organism evidence="1 2">
    <name type="scientific">Carnobacterium maltaromaticum</name>
    <name type="common">Carnobacterium piscicola</name>
    <dbReference type="NCBI Taxonomy" id="2751"/>
    <lineage>
        <taxon>Bacteria</taxon>
        <taxon>Bacillati</taxon>
        <taxon>Bacillota</taxon>
        <taxon>Bacilli</taxon>
        <taxon>Lactobacillales</taxon>
        <taxon>Carnobacteriaceae</taxon>
        <taxon>Carnobacterium</taxon>
    </lineage>
</organism>
<dbReference type="RefSeq" id="WP_010053137.1">
    <property type="nucleotide sequence ID" value="NZ_CAJGUR010000011.1"/>
</dbReference>
<name>A0AAW9K453_CARML</name>
<accession>A0AAW9K453</accession>
<evidence type="ECO:0000313" key="1">
    <source>
        <dbReference type="EMBL" id="MDZ5758031.1"/>
    </source>
</evidence>
<dbReference type="Proteomes" id="UP001290462">
    <property type="component" value="Unassembled WGS sequence"/>
</dbReference>